<dbReference type="AlphaFoldDB" id="A0A6A6GN39"/>
<protein>
    <submittedName>
        <fullName evidence="1">Uncharacterized protein</fullName>
    </submittedName>
</protein>
<sequence length="181" mass="19664">MKIDNENDQDAFDAVKELQTKHSITSLDYVIANAGIVDSSRVATDTAKQIHNLCQVNTVAPILLCRATKPLLQASKRKPVFVALSSAIGSIGKQNELIHYPVDMSPYGPSKAALNRVLHRLHFEEEWLTTATFHPGMPDAVAFGAITPGKSAGDMLSNIDEGTRESIGGKVLQWDGAELPW</sequence>
<organism evidence="1 2">
    <name type="scientific">Elsinoe ampelina</name>
    <dbReference type="NCBI Taxonomy" id="302913"/>
    <lineage>
        <taxon>Eukaryota</taxon>
        <taxon>Fungi</taxon>
        <taxon>Dikarya</taxon>
        <taxon>Ascomycota</taxon>
        <taxon>Pezizomycotina</taxon>
        <taxon>Dothideomycetes</taxon>
        <taxon>Dothideomycetidae</taxon>
        <taxon>Myriangiales</taxon>
        <taxon>Elsinoaceae</taxon>
        <taxon>Elsinoe</taxon>
    </lineage>
</organism>
<dbReference type="Gene3D" id="3.40.50.720">
    <property type="entry name" value="NAD(P)-binding Rossmann-like Domain"/>
    <property type="match status" value="1"/>
</dbReference>
<gene>
    <name evidence="1" type="ORF">BDZ85DRAFT_316574</name>
</gene>
<keyword evidence="2" id="KW-1185">Reference proteome</keyword>
<dbReference type="PANTHER" id="PTHR45458">
    <property type="entry name" value="SHORT-CHAIN DEHYDROGENASE/REDUCTASE SDR"/>
    <property type="match status" value="1"/>
</dbReference>
<dbReference type="InterPro" id="IPR002347">
    <property type="entry name" value="SDR_fam"/>
</dbReference>
<dbReference type="PANTHER" id="PTHR45458:SF3">
    <property type="entry name" value="CHAIN DEHYDROGENASE (ATSC), PUTATIVE-RELATED"/>
    <property type="match status" value="1"/>
</dbReference>
<reference evidence="2" key="1">
    <citation type="journal article" date="2020" name="Stud. Mycol.">
        <title>101 Dothideomycetes genomes: A test case for predicting lifestyles and emergence of pathogens.</title>
        <authorList>
            <person name="Haridas S."/>
            <person name="Albert R."/>
            <person name="Binder M."/>
            <person name="Bloem J."/>
            <person name="LaButti K."/>
            <person name="Salamov A."/>
            <person name="Andreopoulos B."/>
            <person name="Baker S."/>
            <person name="Barry K."/>
            <person name="Bills G."/>
            <person name="Bluhm B."/>
            <person name="Cannon C."/>
            <person name="Castanera R."/>
            <person name="Culley D."/>
            <person name="Daum C."/>
            <person name="Ezra D."/>
            <person name="Gonzalez J."/>
            <person name="Henrissat B."/>
            <person name="Kuo A."/>
            <person name="Liang C."/>
            <person name="Lipzen A."/>
            <person name="Lutzoni F."/>
            <person name="Magnuson J."/>
            <person name="Mondo S."/>
            <person name="Nolan M."/>
            <person name="Ohm R."/>
            <person name="Pangilinan J."/>
            <person name="Park H.-J."/>
            <person name="Ramirez L."/>
            <person name="Alfaro M."/>
            <person name="Sun H."/>
            <person name="Tritt A."/>
            <person name="Yoshinaga Y."/>
            <person name="Zwiers L.-H."/>
            <person name="Turgeon B."/>
            <person name="Goodwin S."/>
            <person name="Spatafora J."/>
            <person name="Crous P."/>
            <person name="Grigoriev I."/>
        </authorList>
    </citation>
    <scope>NUCLEOTIDE SEQUENCE [LARGE SCALE GENOMIC DNA]</scope>
    <source>
        <strain evidence="2">CECT 20119</strain>
    </source>
</reference>
<dbReference type="Pfam" id="PF00106">
    <property type="entry name" value="adh_short"/>
    <property type="match status" value="1"/>
</dbReference>
<dbReference type="InterPro" id="IPR052184">
    <property type="entry name" value="SDR_enzymes"/>
</dbReference>
<evidence type="ECO:0000313" key="2">
    <source>
        <dbReference type="Proteomes" id="UP000799538"/>
    </source>
</evidence>
<evidence type="ECO:0000313" key="1">
    <source>
        <dbReference type="EMBL" id="KAF2227165.1"/>
    </source>
</evidence>
<name>A0A6A6GN39_9PEZI</name>
<proteinExistence type="predicted"/>
<dbReference type="EMBL" id="ML992502">
    <property type="protein sequence ID" value="KAF2227165.1"/>
    <property type="molecule type" value="Genomic_DNA"/>
</dbReference>
<dbReference type="SUPFAM" id="SSF51735">
    <property type="entry name" value="NAD(P)-binding Rossmann-fold domains"/>
    <property type="match status" value="1"/>
</dbReference>
<dbReference type="OrthoDB" id="9876299at2759"/>
<dbReference type="GO" id="GO:0016616">
    <property type="term" value="F:oxidoreductase activity, acting on the CH-OH group of donors, NAD or NADP as acceptor"/>
    <property type="evidence" value="ECO:0007669"/>
    <property type="project" value="TreeGrafter"/>
</dbReference>
<dbReference type="InterPro" id="IPR036291">
    <property type="entry name" value="NAD(P)-bd_dom_sf"/>
</dbReference>
<accession>A0A6A6GN39</accession>
<dbReference type="Proteomes" id="UP000799538">
    <property type="component" value="Unassembled WGS sequence"/>
</dbReference>